<protein>
    <submittedName>
        <fullName evidence="3">Unannotated protein</fullName>
    </submittedName>
</protein>
<feature type="transmembrane region" description="Helical" evidence="2">
    <location>
        <begin position="39"/>
        <end position="59"/>
    </location>
</feature>
<proteinExistence type="predicted"/>
<organism evidence="3">
    <name type="scientific">freshwater metagenome</name>
    <dbReference type="NCBI Taxonomy" id="449393"/>
    <lineage>
        <taxon>unclassified sequences</taxon>
        <taxon>metagenomes</taxon>
        <taxon>ecological metagenomes</taxon>
    </lineage>
</organism>
<dbReference type="EMBL" id="CAEZSR010000077">
    <property type="protein sequence ID" value="CAB4566121.1"/>
    <property type="molecule type" value="Genomic_DNA"/>
</dbReference>
<gene>
    <name evidence="3" type="ORF">UFOPK1493_02104</name>
</gene>
<feature type="region of interest" description="Disordered" evidence="1">
    <location>
        <begin position="1"/>
        <end position="34"/>
    </location>
</feature>
<keyword evidence="2" id="KW-1133">Transmembrane helix</keyword>
<feature type="compositionally biased region" description="Gly residues" evidence="1">
    <location>
        <begin position="1"/>
        <end position="10"/>
    </location>
</feature>
<dbReference type="AlphaFoldDB" id="A0A6J6DPP6"/>
<sequence length="418" mass="44351">MDGTGSGVSGRWGDPPADGGADASSGESAGGGRPGPRGWVVLTITAVVVLALVAGGFAIDRFVLDDDTTQVVEAVATTVDEEIDVEPVAVSATRLFTRTTESGVEIRVNESDDAMMFGTGFEMEGVPDWCVAASSVSAMALTADAVSQTQLPRSKAAPPTPAVAFGLGGIIEEAPLALVVVQVDDTVTRARLTHPSGAIDTMEPVDGLVALAVAVPIPEQEDQNGLPMFDPWSGIASQLAVEVLHRNGDAERLTNQDLMNGIPMWSDPECMGSVEGTMPMPEVPDLELPRPGAEQPLDPAAERTRVEAAFVALYSDIGDKDTLFRYVDDASGLDLAMVGIMREYGEAYRSMEPEILEMVFFSPIEASFVYTTGLDPFGDGFTGQLQSFGRARLIDGEWRITRSTVCQDMERIGVQCTI</sequence>
<keyword evidence="2" id="KW-0472">Membrane</keyword>
<name>A0A6J6DPP6_9ZZZZ</name>
<reference evidence="3" key="1">
    <citation type="submission" date="2020-05" db="EMBL/GenBank/DDBJ databases">
        <authorList>
            <person name="Chiriac C."/>
            <person name="Salcher M."/>
            <person name="Ghai R."/>
            <person name="Kavagutti S V."/>
        </authorList>
    </citation>
    <scope>NUCLEOTIDE SEQUENCE</scope>
</reference>
<evidence type="ECO:0000256" key="2">
    <source>
        <dbReference type="SAM" id="Phobius"/>
    </source>
</evidence>
<evidence type="ECO:0000256" key="1">
    <source>
        <dbReference type="SAM" id="MobiDB-lite"/>
    </source>
</evidence>
<accession>A0A6J6DPP6</accession>
<evidence type="ECO:0000313" key="3">
    <source>
        <dbReference type="EMBL" id="CAB4566121.1"/>
    </source>
</evidence>
<keyword evidence="2" id="KW-0812">Transmembrane</keyword>
<feature type="compositionally biased region" description="Low complexity" evidence="1">
    <location>
        <begin position="11"/>
        <end position="27"/>
    </location>
</feature>